<organism evidence="1 2">
    <name type="scientific">Phyllosticta paracitricarpa</name>
    <dbReference type="NCBI Taxonomy" id="2016321"/>
    <lineage>
        <taxon>Eukaryota</taxon>
        <taxon>Fungi</taxon>
        <taxon>Dikarya</taxon>
        <taxon>Ascomycota</taxon>
        <taxon>Pezizomycotina</taxon>
        <taxon>Dothideomycetes</taxon>
        <taxon>Dothideomycetes incertae sedis</taxon>
        <taxon>Botryosphaeriales</taxon>
        <taxon>Phyllostictaceae</taxon>
        <taxon>Phyllosticta</taxon>
    </lineage>
</organism>
<accession>A0ABR1N1G0</accession>
<evidence type="ECO:0000313" key="2">
    <source>
        <dbReference type="Proteomes" id="UP001367316"/>
    </source>
</evidence>
<dbReference type="Proteomes" id="UP001367316">
    <property type="component" value="Unassembled WGS sequence"/>
</dbReference>
<keyword evidence="2" id="KW-1185">Reference proteome</keyword>
<gene>
    <name evidence="1" type="ORF">JOL62DRAFT_201485</name>
</gene>
<reference evidence="1 2" key="1">
    <citation type="submission" date="2024-04" db="EMBL/GenBank/DDBJ databases">
        <title>Phyllosticta paracitricarpa is synonymous to the EU quarantine fungus P. citricarpa based on phylogenomic analyses.</title>
        <authorList>
            <consortium name="Lawrence Berkeley National Laboratory"/>
            <person name="Van ingen-buijs V.A."/>
            <person name="Van westerhoven A.C."/>
            <person name="Haridas S."/>
            <person name="Skiadas P."/>
            <person name="Martin F."/>
            <person name="Groenewald J.Z."/>
            <person name="Crous P.W."/>
            <person name="Seidl M.F."/>
        </authorList>
    </citation>
    <scope>NUCLEOTIDE SEQUENCE [LARGE SCALE GENOMIC DNA]</scope>
    <source>
        <strain evidence="1 2">CBS 141358</strain>
    </source>
</reference>
<comment type="caution">
    <text evidence="1">The sequence shown here is derived from an EMBL/GenBank/DDBJ whole genome shotgun (WGS) entry which is preliminary data.</text>
</comment>
<evidence type="ECO:0000313" key="1">
    <source>
        <dbReference type="EMBL" id="KAK7608669.1"/>
    </source>
</evidence>
<sequence length="167" mass="19122">MKKKDGKRNWELFLGSKRDLLSRPLGRRMDDMLGWLDEFAPAALSSYDDDTVLMGSSFFFFFFFWSHRSLLSLLRSVSRFCLASVLAACFWRRGGKSVGPRVLRCSSSSLHVVLPFCPASPTPALGFWILSVRISLLFRHLRCPILLPKRERTIRDHSRHQISGTGD</sequence>
<name>A0ABR1N1G0_9PEZI</name>
<dbReference type="EMBL" id="JBBPBF010000027">
    <property type="protein sequence ID" value="KAK7608669.1"/>
    <property type="molecule type" value="Genomic_DNA"/>
</dbReference>
<proteinExistence type="predicted"/>
<protein>
    <submittedName>
        <fullName evidence="1">Uncharacterized protein</fullName>
    </submittedName>
</protein>